<dbReference type="InterPro" id="IPR052210">
    <property type="entry name" value="LysM1-like"/>
</dbReference>
<reference evidence="6" key="1">
    <citation type="submission" date="2020-11" db="EMBL/GenBank/DDBJ databases">
        <authorList>
            <consortium name="DOE Joint Genome Institute"/>
            <person name="Ahrendt S."/>
            <person name="Riley R."/>
            <person name="Andreopoulos W."/>
            <person name="Labutti K."/>
            <person name="Pangilinan J."/>
            <person name="Ruiz-Duenas F.J."/>
            <person name="Barrasa J.M."/>
            <person name="Sanchez-Garcia M."/>
            <person name="Camarero S."/>
            <person name="Miyauchi S."/>
            <person name="Serrano A."/>
            <person name="Linde D."/>
            <person name="Babiker R."/>
            <person name="Drula E."/>
            <person name="Ayuso-Fernandez I."/>
            <person name="Pacheco R."/>
            <person name="Padilla G."/>
            <person name="Ferreira P."/>
            <person name="Barriuso J."/>
            <person name="Kellner H."/>
            <person name="Castanera R."/>
            <person name="Alfaro M."/>
            <person name="Ramirez L."/>
            <person name="Pisabarro A.G."/>
            <person name="Kuo A."/>
            <person name="Tritt A."/>
            <person name="Lipzen A."/>
            <person name="He G."/>
            <person name="Yan M."/>
            <person name="Ng V."/>
            <person name="Cullen D."/>
            <person name="Martin F."/>
            <person name="Rosso M.-N."/>
            <person name="Henrissat B."/>
            <person name="Hibbett D."/>
            <person name="Martinez A.T."/>
            <person name="Grigoriev I.V."/>
        </authorList>
    </citation>
    <scope>NUCLEOTIDE SEQUENCE</scope>
    <source>
        <strain evidence="6">CBS 247.69</strain>
    </source>
</reference>
<keyword evidence="7" id="KW-1185">Reference proteome</keyword>
<accession>A0A9P5Y5A9</accession>
<dbReference type="GO" id="GO:0008061">
    <property type="term" value="F:chitin binding"/>
    <property type="evidence" value="ECO:0007669"/>
    <property type="project" value="UniProtKB-KW"/>
</dbReference>
<dbReference type="OrthoDB" id="5985073at2759"/>
<dbReference type="CDD" id="cd00118">
    <property type="entry name" value="LysM"/>
    <property type="match status" value="2"/>
</dbReference>
<name>A0A9P5Y5A9_9AGAR</name>
<keyword evidence="1" id="KW-0147">Chitin-binding</keyword>
<evidence type="ECO:0000256" key="3">
    <source>
        <dbReference type="SAM" id="MobiDB-lite"/>
    </source>
</evidence>
<keyword evidence="2" id="KW-0843">Virulence</keyword>
<evidence type="ECO:0000256" key="1">
    <source>
        <dbReference type="ARBA" id="ARBA00022669"/>
    </source>
</evidence>
<feature type="chain" id="PRO_5040309548" description="LysM domain-containing protein" evidence="4">
    <location>
        <begin position="23"/>
        <end position="212"/>
    </location>
</feature>
<evidence type="ECO:0000313" key="6">
    <source>
        <dbReference type="EMBL" id="KAF9462510.1"/>
    </source>
</evidence>
<feature type="compositionally biased region" description="Acidic residues" evidence="3">
    <location>
        <begin position="198"/>
        <end position="212"/>
    </location>
</feature>
<dbReference type="InterPro" id="IPR036779">
    <property type="entry name" value="LysM_dom_sf"/>
</dbReference>
<feature type="region of interest" description="Disordered" evidence="3">
    <location>
        <begin position="154"/>
        <end position="212"/>
    </location>
</feature>
<evidence type="ECO:0000256" key="2">
    <source>
        <dbReference type="ARBA" id="ARBA00023026"/>
    </source>
</evidence>
<dbReference type="PANTHER" id="PTHR34997">
    <property type="entry name" value="AM15"/>
    <property type="match status" value="1"/>
</dbReference>
<dbReference type="InterPro" id="IPR018392">
    <property type="entry name" value="LysM"/>
</dbReference>
<keyword evidence="4" id="KW-0732">Signal</keyword>
<proteinExistence type="predicted"/>
<dbReference type="PANTHER" id="PTHR34997:SF1">
    <property type="entry name" value="PEPTIDOGLYCAN-BINDING LYSIN DOMAIN"/>
    <property type="match status" value="1"/>
</dbReference>
<gene>
    <name evidence="6" type="ORF">BDZ94DRAFT_720549</name>
</gene>
<feature type="domain" description="LysM" evidence="5">
    <location>
        <begin position="83"/>
        <end position="129"/>
    </location>
</feature>
<feature type="domain" description="LysM" evidence="5">
    <location>
        <begin position="27"/>
        <end position="74"/>
    </location>
</feature>
<protein>
    <recommendedName>
        <fullName evidence="5">LysM domain-containing protein</fullName>
    </recommendedName>
</protein>
<dbReference type="SMART" id="SM00257">
    <property type="entry name" value="LysM"/>
    <property type="match status" value="2"/>
</dbReference>
<comment type="caution">
    <text evidence="6">The sequence shown here is derived from an EMBL/GenBank/DDBJ whole genome shotgun (WGS) entry which is preliminary data.</text>
</comment>
<sequence length="212" mass="21943">MFSHTLTAVFVALPFLAQSAFAGDCTRSYTIKEGDICDSISAANNVSTYQLSAINVGVIDSTCSNLMPGNTICLGYAGEDCSTTYTVVADDSCEMIADNHRVNTTILHLNNPQIDQDCSNVYIGEVLCVGDKVQVPPAPGNNFVPGAVIPTTAAPAKPKPTAPGAGAPAVPAPAPTTSAKVLPTPAPAPPKGDHHDDGDDVDDEDLPFCDEL</sequence>
<dbReference type="Gene3D" id="3.10.350.10">
    <property type="entry name" value="LysM domain"/>
    <property type="match status" value="2"/>
</dbReference>
<dbReference type="EMBL" id="MU150271">
    <property type="protein sequence ID" value="KAF9462510.1"/>
    <property type="molecule type" value="Genomic_DNA"/>
</dbReference>
<feature type="signal peptide" evidence="4">
    <location>
        <begin position="1"/>
        <end position="22"/>
    </location>
</feature>
<dbReference type="AlphaFoldDB" id="A0A9P5Y5A9"/>
<evidence type="ECO:0000256" key="4">
    <source>
        <dbReference type="SAM" id="SignalP"/>
    </source>
</evidence>
<dbReference type="SUPFAM" id="SSF54106">
    <property type="entry name" value="LysM domain"/>
    <property type="match status" value="2"/>
</dbReference>
<evidence type="ECO:0000313" key="7">
    <source>
        <dbReference type="Proteomes" id="UP000807353"/>
    </source>
</evidence>
<evidence type="ECO:0000259" key="5">
    <source>
        <dbReference type="PROSITE" id="PS51782"/>
    </source>
</evidence>
<dbReference type="PROSITE" id="PS51782">
    <property type="entry name" value="LYSM"/>
    <property type="match status" value="2"/>
</dbReference>
<dbReference type="Pfam" id="PF01476">
    <property type="entry name" value="LysM"/>
    <property type="match status" value="2"/>
</dbReference>
<organism evidence="6 7">
    <name type="scientific">Collybia nuda</name>
    <dbReference type="NCBI Taxonomy" id="64659"/>
    <lineage>
        <taxon>Eukaryota</taxon>
        <taxon>Fungi</taxon>
        <taxon>Dikarya</taxon>
        <taxon>Basidiomycota</taxon>
        <taxon>Agaricomycotina</taxon>
        <taxon>Agaricomycetes</taxon>
        <taxon>Agaricomycetidae</taxon>
        <taxon>Agaricales</taxon>
        <taxon>Tricholomatineae</taxon>
        <taxon>Clitocybaceae</taxon>
        <taxon>Collybia</taxon>
    </lineage>
</organism>
<dbReference type="Proteomes" id="UP000807353">
    <property type="component" value="Unassembled WGS sequence"/>
</dbReference>